<evidence type="ECO:0000256" key="8">
    <source>
        <dbReference type="SAM" id="Phobius"/>
    </source>
</evidence>
<keyword evidence="7 8" id="KW-0472">Membrane</keyword>
<name>A0AAN9TEA8_9HEMI</name>
<feature type="transmembrane region" description="Helical" evidence="8">
    <location>
        <begin position="184"/>
        <end position="209"/>
    </location>
</feature>
<reference evidence="10 11" key="1">
    <citation type="submission" date="2024-03" db="EMBL/GenBank/DDBJ databases">
        <title>Adaptation during the transition from Ophiocordyceps entomopathogen to insect associate is accompanied by gene loss and intensified selection.</title>
        <authorList>
            <person name="Ward C.M."/>
            <person name="Onetto C.A."/>
            <person name="Borneman A.R."/>
        </authorList>
    </citation>
    <scope>NUCLEOTIDE SEQUENCE [LARGE SCALE GENOMIC DNA]</scope>
    <source>
        <strain evidence="10">AWRI1</strain>
        <tissue evidence="10">Single Adult Female</tissue>
    </source>
</reference>
<feature type="transmembrane region" description="Helical" evidence="8">
    <location>
        <begin position="563"/>
        <end position="582"/>
    </location>
</feature>
<dbReference type="InterPro" id="IPR006043">
    <property type="entry name" value="NCS2"/>
</dbReference>
<evidence type="ECO:0000256" key="4">
    <source>
        <dbReference type="ARBA" id="ARBA00022692"/>
    </source>
</evidence>
<feature type="domain" description="Ribosomal protein/NADH dehydrogenase" evidence="9">
    <location>
        <begin position="34"/>
        <end position="107"/>
    </location>
</feature>
<dbReference type="PANTHER" id="PTHR11119">
    <property type="entry name" value="XANTHINE-URACIL / VITAMIN C PERMEASE FAMILY MEMBER"/>
    <property type="match status" value="1"/>
</dbReference>
<comment type="subcellular location">
    <subcellularLocation>
        <location evidence="1">Membrane</location>
        <topology evidence="1">Multi-pass membrane protein</topology>
    </subcellularLocation>
    <subcellularLocation>
        <location evidence="2">Mitochondrion</location>
    </subcellularLocation>
</comment>
<evidence type="ECO:0000256" key="7">
    <source>
        <dbReference type="ARBA" id="ARBA00023136"/>
    </source>
</evidence>
<evidence type="ECO:0000256" key="6">
    <source>
        <dbReference type="ARBA" id="ARBA00023128"/>
    </source>
</evidence>
<feature type="transmembrane region" description="Helical" evidence="8">
    <location>
        <begin position="327"/>
        <end position="345"/>
    </location>
</feature>
<dbReference type="InterPro" id="IPR007741">
    <property type="entry name" value="Ribosomal_mL43/mS25/NADH_DH"/>
</dbReference>
<evidence type="ECO:0000256" key="5">
    <source>
        <dbReference type="ARBA" id="ARBA00022989"/>
    </source>
</evidence>
<dbReference type="InterPro" id="IPR036249">
    <property type="entry name" value="Thioredoxin-like_sf"/>
</dbReference>
<organism evidence="10 11">
    <name type="scientific">Parthenolecanium corni</name>
    <dbReference type="NCBI Taxonomy" id="536013"/>
    <lineage>
        <taxon>Eukaryota</taxon>
        <taxon>Metazoa</taxon>
        <taxon>Ecdysozoa</taxon>
        <taxon>Arthropoda</taxon>
        <taxon>Hexapoda</taxon>
        <taxon>Insecta</taxon>
        <taxon>Pterygota</taxon>
        <taxon>Neoptera</taxon>
        <taxon>Paraneoptera</taxon>
        <taxon>Hemiptera</taxon>
        <taxon>Sternorrhyncha</taxon>
        <taxon>Coccoidea</taxon>
        <taxon>Coccidae</taxon>
        <taxon>Parthenolecanium</taxon>
    </lineage>
</organism>
<dbReference type="Pfam" id="PF05047">
    <property type="entry name" value="L51_S25_CI-B8"/>
    <property type="match status" value="1"/>
</dbReference>
<accession>A0AAN9TEA8</accession>
<dbReference type="Pfam" id="PF00860">
    <property type="entry name" value="Xan_ur_permease"/>
    <property type="match status" value="1"/>
</dbReference>
<proteinExistence type="inferred from homology"/>
<feature type="transmembrane region" description="Helical" evidence="8">
    <location>
        <begin position="221"/>
        <end position="243"/>
    </location>
</feature>
<dbReference type="Gene3D" id="3.40.30.10">
    <property type="entry name" value="Glutaredoxin"/>
    <property type="match status" value="1"/>
</dbReference>
<protein>
    <recommendedName>
        <fullName evidence="9">Ribosomal protein/NADH dehydrogenase domain-containing protein</fullName>
    </recommendedName>
</protein>
<dbReference type="Proteomes" id="UP001367676">
    <property type="component" value="Unassembled WGS sequence"/>
</dbReference>
<evidence type="ECO:0000259" key="9">
    <source>
        <dbReference type="SMART" id="SM00916"/>
    </source>
</evidence>
<evidence type="ECO:0000256" key="2">
    <source>
        <dbReference type="ARBA" id="ARBA00004173"/>
    </source>
</evidence>
<comment type="caution">
    <text evidence="10">The sequence shown here is derived from an EMBL/GenBank/DDBJ whole genome shotgun (WGS) entry which is preliminary data.</text>
</comment>
<dbReference type="AlphaFoldDB" id="A0AAN9TEA8"/>
<feature type="transmembrane region" description="Helical" evidence="8">
    <location>
        <begin position="352"/>
        <end position="372"/>
    </location>
</feature>
<sequence length="711" mass="78922">MIGRNPVIRTKRYLEAGRIYLSDKIKVFSAHYNNCGERHRGLIDFCIWHYPQIQYKNPDVQCIILRNMTPTPFIRVYLENGDDVLIDVDSKDRLEILNHVIKVLGKPEKFLKEELIAKEKKDNPANFGYLCEKPCICKFVGQVPCSGVVPNCFTKRRKSITETIENETDSENAILYGLDDVPPWYLSIFMALQHYMTMISAIVSIPFVLTPALCMTDDDPAKSYIISTMIFVTSFVTFIQVTFGCRLPLVQGGTISFLIPTLAILSQPQWQCPPKEVLESMSPANQTETWQLRMREVSGAIILSASVQMFMGYFGVIGVILRFVSPLTIVPVISLAGLSLFANAADASSSQWGIAILTIVLLTVFSQCLNNVSVPVPSYNKKSGWSVGKFYIFKLFPVLLTIVFVWVLSGILTAVDFFPKGHPARTDVKLKIIERAAWIRIPYPFQWGWPTFSLSSAVGMFAGVLACTVESLGYYPTVAKMCGGPPPSIHVINRGVGTEGLGTVLAGIWGCGNGTNTFGENVGTIGVTKVGSRRVIQVACLIMLFQGVFNKFGAFFIIIPEPIIGGIFCVMFGMITAYGLSALQYVDLNSSRNLFILGFTFVFSLALPRWMIHNPGAIQTGFPTIDSVLTVLGSTSILIGGVLGCVMDNLIPGTLEERGVTEWIEQMKLGDEENEDGDVRSPYDFPFGMDYIRSHKWCSYIPCFPTYKARQ</sequence>
<gene>
    <name evidence="10" type="ORF">V9T40_003995</name>
</gene>
<dbReference type="SUPFAM" id="SSF52833">
    <property type="entry name" value="Thioredoxin-like"/>
    <property type="match status" value="1"/>
</dbReference>
<comment type="similarity">
    <text evidence="3">Belongs to the nucleobase:cation symporter-2 (NCS2) (TC 2.A.40) family.</text>
</comment>
<keyword evidence="5 8" id="KW-1133">Transmembrane helix</keyword>
<feature type="transmembrane region" description="Helical" evidence="8">
    <location>
        <begin position="392"/>
        <end position="415"/>
    </location>
</feature>
<evidence type="ECO:0000313" key="11">
    <source>
        <dbReference type="Proteomes" id="UP001367676"/>
    </source>
</evidence>
<feature type="transmembrane region" description="Helical" evidence="8">
    <location>
        <begin position="624"/>
        <end position="646"/>
    </location>
</feature>
<keyword evidence="11" id="KW-1185">Reference proteome</keyword>
<dbReference type="SMART" id="SM00916">
    <property type="entry name" value="L51_S25_CI-B8"/>
    <property type="match status" value="1"/>
</dbReference>
<evidence type="ECO:0000256" key="3">
    <source>
        <dbReference type="ARBA" id="ARBA00008821"/>
    </source>
</evidence>
<feature type="transmembrane region" description="Helical" evidence="8">
    <location>
        <begin position="300"/>
        <end position="321"/>
    </location>
</feature>
<evidence type="ECO:0000256" key="1">
    <source>
        <dbReference type="ARBA" id="ARBA00004141"/>
    </source>
</evidence>
<evidence type="ECO:0000313" key="10">
    <source>
        <dbReference type="EMBL" id="KAK7586119.1"/>
    </source>
</evidence>
<feature type="transmembrane region" description="Helical" evidence="8">
    <location>
        <begin position="535"/>
        <end position="557"/>
    </location>
</feature>
<keyword evidence="4 8" id="KW-0812">Transmembrane</keyword>
<dbReference type="GO" id="GO:0016020">
    <property type="term" value="C:membrane"/>
    <property type="evidence" value="ECO:0007669"/>
    <property type="project" value="UniProtKB-SubCell"/>
</dbReference>
<dbReference type="EMBL" id="JBBCAQ010000027">
    <property type="protein sequence ID" value="KAK7586119.1"/>
    <property type="molecule type" value="Genomic_DNA"/>
</dbReference>
<dbReference type="GO" id="GO:0022857">
    <property type="term" value="F:transmembrane transporter activity"/>
    <property type="evidence" value="ECO:0007669"/>
    <property type="project" value="InterPro"/>
</dbReference>
<feature type="transmembrane region" description="Helical" evidence="8">
    <location>
        <begin position="594"/>
        <end position="612"/>
    </location>
</feature>
<dbReference type="GO" id="GO:0005739">
    <property type="term" value="C:mitochondrion"/>
    <property type="evidence" value="ECO:0007669"/>
    <property type="project" value="UniProtKB-SubCell"/>
</dbReference>
<keyword evidence="6" id="KW-0496">Mitochondrion</keyword>